<keyword evidence="5" id="KW-1185">Reference proteome</keyword>
<dbReference type="EMBL" id="CP149822">
    <property type="protein sequence ID" value="WZN41887.1"/>
    <property type="molecule type" value="Genomic_DNA"/>
</dbReference>
<reference evidence="5" key="1">
    <citation type="submission" date="2024-03" db="EMBL/GenBank/DDBJ databases">
        <title>Chitinophaga horti sp. nov., isolated from garden soil.</title>
        <authorList>
            <person name="Lee D.S."/>
            <person name="Han D.M."/>
            <person name="Baek J.H."/>
            <person name="Choi D.G."/>
            <person name="Jeon J.H."/>
            <person name="Jeon C.O."/>
        </authorList>
    </citation>
    <scope>NUCLEOTIDE SEQUENCE [LARGE SCALE GENOMIC DNA]</scope>
    <source>
        <strain evidence="5">GPA1</strain>
    </source>
</reference>
<feature type="domain" description="FecR protein" evidence="2">
    <location>
        <begin position="195"/>
        <end position="285"/>
    </location>
</feature>
<evidence type="ECO:0000313" key="4">
    <source>
        <dbReference type="EMBL" id="WZN41887.1"/>
    </source>
</evidence>
<dbReference type="InterPro" id="IPR006860">
    <property type="entry name" value="FecR"/>
</dbReference>
<dbReference type="PANTHER" id="PTHR30273">
    <property type="entry name" value="PERIPLASMIC SIGNAL SENSOR AND SIGMA FACTOR ACTIVATOR FECR-RELATED"/>
    <property type="match status" value="1"/>
</dbReference>
<dbReference type="PANTHER" id="PTHR30273:SF2">
    <property type="entry name" value="PROTEIN FECR"/>
    <property type="match status" value="1"/>
</dbReference>
<dbReference type="InterPro" id="IPR012373">
    <property type="entry name" value="Ferrdict_sens_TM"/>
</dbReference>
<evidence type="ECO:0000259" key="3">
    <source>
        <dbReference type="Pfam" id="PF16344"/>
    </source>
</evidence>
<evidence type="ECO:0000313" key="5">
    <source>
        <dbReference type="Proteomes" id="UP001485459"/>
    </source>
</evidence>
<feature type="domain" description="Protein FecR C-terminal" evidence="3">
    <location>
        <begin position="326"/>
        <end position="393"/>
    </location>
</feature>
<proteinExistence type="predicted"/>
<sequence>MTEPTTDWGDLPYRTATLLLKQHQGAITTAELQELNTLVDAPARQRLLAELNDFPALEARLQRLARFNSAAAWQQVNDKRIHAHHKRSPRQRFYWAAAAMLTGIAAIAWFLSSRQIENNHARLVPDDRFGHQNDVLPGTSRATLTLSNGQTVQLRGEDFLLEEKDGTRLRSDSGALQYNTLAASGSETLYNTLRVPLAGTYRIVLPDGTAVWLNAASELRFPVRFTGSQRIVSLRGEGYFEVAADAQKPFSVQVEGDTINVLGTAFNISAYQSGRTATTLVSGKVAIAARKGRKALTPGQQAVSTTTALQVSPADMEKATAWKNGYFYFSNESIAEVMQQLTRWYGITVVYESAIDSRMRIGGSISREASLGEVLEQLRLLSGLQFNISGSELKVAAAKKK</sequence>
<evidence type="ECO:0000259" key="2">
    <source>
        <dbReference type="Pfam" id="PF04773"/>
    </source>
</evidence>
<accession>A0ABZ2YRD7</accession>
<evidence type="ECO:0000256" key="1">
    <source>
        <dbReference type="SAM" id="Phobius"/>
    </source>
</evidence>
<dbReference type="Pfam" id="PF16344">
    <property type="entry name" value="FecR_C"/>
    <property type="match status" value="1"/>
</dbReference>
<keyword evidence="1" id="KW-1133">Transmembrane helix</keyword>
<dbReference type="RefSeq" id="WP_341836730.1">
    <property type="nucleotide sequence ID" value="NZ_CP149822.1"/>
</dbReference>
<keyword evidence="1" id="KW-0472">Membrane</keyword>
<dbReference type="Proteomes" id="UP001485459">
    <property type="component" value="Chromosome"/>
</dbReference>
<feature type="transmembrane region" description="Helical" evidence="1">
    <location>
        <begin position="93"/>
        <end position="112"/>
    </location>
</feature>
<dbReference type="Pfam" id="PF04773">
    <property type="entry name" value="FecR"/>
    <property type="match status" value="1"/>
</dbReference>
<gene>
    <name evidence="4" type="ORF">WJU16_02400</name>
</gene>
<dbReference type="InterPro" id="IPR032508">
    <property type="entry name" value="FecR_C"/>
</dbReference>
<dbReference type="Gene3D" id="2.60.120.1440">
    <property type="match status" value="1"/>
</dbReference>
<dbReference type="Gene3D" id="3.55.50.30">
    <property type="match status" value="1"/>
</dbReference>
<organism evidence="4 5">
    <name type="scientific">Chitinophaga pollutisoli</name>
    <dbReference type="NCBI Taxonomy" id="3133966"/>
    <lineage>
        <taxon>Bacteria</taxon>
        <taxon>Pseudomonadati</taxon>
        <taxon>Bacteroidota</taxon>
        <taxon>Chitinophagia</taxon>
        <taxon>Chitinophagales</taxon>
        <taxon>Chitinophagaceae</taxon>
        <taxon>Chitinophaga</taxon>
    </lineage>
</organism>
<keyword evidence="1" id="KW-0812">Transmembrane</keyword>
<name>A0ABZ2YRD7_9BACT</name>
<protein>
    <submittedName>
        <fullName evidence="4">FecR domain-containing protein</fullName>
    </submittedName>
</protein>